<dbReference type="OrthoDB" id="1716531at2759"/>
<dbReference type="Pfam" id="PF04511">
    <property type="entry name" value="DER1"/>
    <property type="match status" value="1"/>
</dbReference>
<comment type="subcellular location">
    <subcellularLocation>
        <location evidence="1 7">Endoplasmic reticulum membrane</location>
        <topology evidence="1 7">Multi-pass membrane protein</topology>
    </subcellularLocation>
</comment>
<feature type="compositionally biased region" description="Polar residues" evidence="8">
    <location>
        <begin position="239"/>
        <end position="250"/>
    </location>
</feature>
<protein>
    <recommendedName>
        <fullName evidence="7">Derlin</fullName>
    </recommendedName>
</protein>
<proteinExistence type="inferred from homology"/>
<dbReference type="SUPFAM" id="SSF144091">
    <property type="entry name" value="Rhomboid-like"/>
    <property type="match status" value="1"/>
</dbReference>
<dbReference type="GO" id="GO:0006950">
    <property type="term" value="P:response to stress"/>
    <property type="evidence" value="ECO:0007669"/>
    <property type="project" value="UniProtKB-ARBA"/>
</dbReference>
<evidence type="ECO:0000256" key="6">
    <source>
        <dbReference type="ARBA" id="ARBA00023136"/>
    </source>
</evidence>
<gene>
    <name evidence="9" type="ORF">H4R20_006503</name>
</gene>
<dbReference type="Proteomes" id="UP001140094">
    <property type="component" value="Unassembled WGS sequence"/>
</dbReference>
<feature type="transmembrane region" description="Helical" evidence="7">
    <location>
        <begin position="75"/>
        <end position="96"/>
    </location>
</feature>
<name>A0A9W8HQQ1_9FUNG</name>
<sequence>MVRAASSSSSSSNRGGIRSDGAQIAEWFASIPLCTRYLLGSTGLLTLLGGLHVLPMYQLVLLWPQVIQRFQVWRILTTFLISSLSINGLLHIIMLYQHSLALETEEFAGRTADYAWFLIFSMLSILSVSWITGSIVHSYGLLLAIVTLWALRRSEQTVRFFLGFKFPARYLPYALMGFECLMNGGQLPFTMAYGWAAAQAYYYLSVELPAQGRLNYIPTPQLVYRMFGLANRTGPGSARTASSGRTTGSQRPGDGGHYWGSGRRIG</sequence>
<accession>A0A9W8HQQ1</accession>
<keyword evidence="3 7" id="KW-0812">Transmembrane</keyword>
<evidence type="ECO:0000256" key="2">
    <source>
        <dbReference type="ARBA" id="ARBA00008917"/>
    </source>
</evidence>
<keyword evidence="4 7" id="KW-0256">Endoplasmic reticulum</keyword>
<dbReference type="GO" id="GO:0005789">
    <property type="term" value="C:endoplasmic reticulum membrane"/>
    <property type="evidence" value="ECO:0007669"/>
    <property type="project" value="UniProtKB-SubCell"/>
</dbReference>
<evidence type="ECO:0000256" key="5">
    <source>
        <dbReference type="ARBA" id="ARBA00022989"/>
    </source>
</evidence>
<dbReference type="EMBL" id="JANBUO010002852">
    <property type="protein sequence ID" value="KAJ2793572.1"/>
    <property type="molecule type" value="Genomic_DNA"/>
</dbReference>
<feature type="transmembrane region" description="Helical" evidence="7">
    <location>
        <begin position="116"/>
        <end position="149"/>
    </location>
</feature>
<comment type="function">
    <text evidence="7">May be involved in the degradation of misfolded endoplasmic reticulum (ER) luminal proteins.</text>
</comment>
<dbReference type="InterPro" id="IPR007599">
    <property type="entry name" value="DER1"/>
</dbReference>
<dbReference type="InterPro" id="IPR035952">
    <property type="entry name" value="Rhomboid-like_sf"/>
</dbReference>
<organism evidence="9 10">
    <name type="scientific">Coemansia guatemalensis</name>
    <dbReference type="NCBI Taxonomy" id="2761395"/>
    <lineage>
        <taxon>Eukaryota</taxon>
        <taxon>Fungi</taxon>
        <taxon>Fungi incertae sedis</taxon>
        <taxon>Zoopagomycota</taxon>
        <taxon>Kickxellomycotina</taxon>
        <taxon>Kickxellomycetes</taxon>
        <taxon>Kickxellales</taxon>
        <taxon>Kickxellaceae</taxon>
        <taxon>Coemansia</taxon>
    </lineage>
</organism>
<comment type="similarity">
    <text evidence="2 7">Belongs to the derlin family.</text>
</comment>
<keyword evidence="10" id="KW-1185">Reference proteome</keyword>
<comment type="caution">
    <text evidence="7">Lacks conserved residue(s) required for the propagation of feature annotation.</text>
</comment>
<evidence type="ECO:0000256" key="1">
    <source>
        <dbReference type="ARBA" id="ARBA00004477"/>
    </source>
</evidence>
<feature type="transmembrane region" description="Helical" evidence="7">
    <location>
        <begin position="37"/>
        <end position="63"/>
    </location>
</feature>
<keyword evidence="6 7" id="KW-0472">Membrane</keyword>
<evidence type="ECO:0000256" key="4">
    <source>
        <dbReference type="ARBA" id="ARBA00022824"/>
    </source>
</evidence>
<evidence type="ECO:0000256" key="8">
    <source>
        <dbReference type="SAM" id="MobiDB-lite"/>
    </source>
</evidence>
<comment type="caution">
    <text evidence="9">The sequence shown here is derived from an EMBL/GenBank/DDBJ whole genome shotgun (WGS) entry which is preliminary data.</text>
</comment>
<keyword evidence="5 7" id="KW-1133">Transmembrane helix</keyword>
<evidence type="ECO:0000256" key="3">
    <source>
        <dbReference type="ARBA" id="ARBA00022692"/>
    </source>
</evidence>
<dbReference type="PANTHER" id="PTHR11009">
    <property type="entry name" value="DER1-LIKE PROTEIN, DERLIN"/>
    <property type="match status" value="1"/>
</dbReference>
<feature type="region of interest" description="Disordered" evidence="8">
    <location>
        <begin position="235"/>
        <end position="266"/>
    </location>
</feature>
<reference evidence="9" key="1">
    <citation type="submission" date="2022-07" db="EMBL/GenBank/DDBJ databases">
        <title>Phylogenomic reconstructions and comparative analyses of Kickxellomycotina fungi.</title>
        <authorList>
            <person name="Reynolds N.K."/>
            <person name="Stajich J.E."/>
            <person name="Barry K."/>
            <person name="Grigoriev I.V."/>
            <person name="Crous P."/>
            <person name="Smith M.E."/>
        </authorList>
    </citation>
    <scope>NUCLEOTIDE SEQUENCE</scope>
    <source>
        <strain evidence="9">NRRL 1565</strain>
    </source>
</reference>
<dbReference type="AlphaFoldDB" id="A0A9W8HQQ1"/>
<evidence type="ECO:0000313" key="10">
    <source>
        <dbReference type="Proteomes" id="UP001140094"/>
    </source>
</evidence>
<evidence type="ECO:0000313" key="9">
    <source>
        <dbReference type="EMBL" id="KAJ2793572.1"/>
    </source>
</evidence>
<evidence type="ECO:0000256" key="7">
    <source>
        <dbReference type="RuleBase" id="RU363059"/>
    </source>
</evidence>